<evidence type="ECO:0008006" key="3">
    <source>
        <dbReference type="Google" id="ProtNLM"/>
    </source>
</evidence>
<evidence type="ECO:0000313" key="1">
    <source>
        <dbReference type="EMBL" id="NPE14656.1"/>
    </source>
</evidence>
<organism evidence="1 2">
    <name type="scientific">Xylanibacter rodentium</name>
    <dbReference type="NCBI Taxonomy" id="2736289"/>
    <lineage>
        <taxon>Bacteria</taxon>
        <taxon>Pseudomonadati</taxon>
        <taxon>Bacteroidota</taxon>
        <taxon>Bacteroidia</taxon>
        <taxon>Bacteroidales</taxon>
        <taxon>Prevotellaceae</taxon>
        <taxon>Xylanibacter</taxon>
    </lineage>
</organism>
<protein>
    <recommendedName>
        <fullName evidence="3">HTH cro/C1-type domain-containing protein</fullName>
    </recommendedName>
</protein>
<reference evidence="1 2" key="1">
    <citation type="submission" date="2020-05" db="EMBL/GenBank/DDBJ databases">
        <title>Distinct polysaccharide utilization as determinants for interspecies competition between intestinal Prevotella spp.</title>
        <authorList>
            <person name="Galvez E.J.C."/>
            <person name="Iljazovic A."/>
            <person name="Strowig T."/>
        </authorList>
    </citation>
    <scope>NUCLEOTIDE SEQUENCE [LARGE SCALE GENOMIC DNA]</scope>
    <source>
        <strain evidence="1 2">PROD</strain>
    </source>
</reference>
<gene>
    <name evidence="1" type="ORF">HPS55_10060</name>
</gene>
<accession>A0ABX2AYC4</accession>
<dbReference type="InterPro" id="IPR010982">
    <property type="entry name" value="Lambda_DNA-bd_dom_sf"/>
</dbReference>
<dbReference type="SUPFAM" id="SSF47413">
    <property type="entry name" value="lambda repressor-like DNA-binding domains"/>
    <property type="match status" value="1"/>
</dbReference>
<evidence type="ECO:0000313" key="2">
    <source>
        <dbReference type="Proteomes" id="UP001193734"/>
    </source>
</evidence>
<sequence length="74" mass="8634">MMHIGNRIKEILGEKGRTAIWLASQIPCERSNVYHIFRREDINVKLLCRISAILGYNFLVELSEEMQNELDGKE</sequence>
<keyword evidence="2" id="KW-1185">Reference proteome</keyword>
<comment type="caution">
    <text evidence="1">The sequence shown here is derived from an EMBL/GenBank/DDBJ whole genome shotgun (WGS) entry which is preliminary data.</text>
</comment>
<dbReference type="Proteomes" id="UP001193734">
    <property type="component" value="Unassembled WGS sequence"/>
</dbReference>
<dbReference type="Gene3D" id="1.10.260.40">
    <property type="entry name" value="lambda repressor-like DNA-binding domains"/>
    <property type="match status" value="1"/>
</dbReference>
<proteinExistence type="predicted"/>
<dbReference type="EMBL" id="JABKKE010000016">
    <property type="protein sequence ID" value="NPE14656.1"/>
    <property type="molecule type" value="Genomic_DNA"/>
</dbReference>
<name>A0ABX2AYC4_9BACT</name>